<organism evidence="1">
    <name type="scientific">Physcomitrium patens</name>
    <name type="common">Spreading-leaved earth moss</name>
    <name type="synonym">Physcomitrella patens</name>
    <dbReference type="NCBI Taxonomy" id="3218"/>
    <lineage>
        <taxon>Eukaryota</taxon>
        <taxon>Viridiplantae</taxon>
        <taxon>Streptophyta</taxon>
        <taxon>Embryophyta</taxon>
        <taxon>Bryophyta</taxon>
        <taxon>Bryophytina</taxon>
        <taxon>Bryopsida</taxon>
        <taxon>Funariidae</taxon>
        <taxon>Funariales</taxon>
        <taxon>Funariaceae</taxon>
        <taxon>Physcomitrium</taxon>
    </lineage>
</organism>
<dbReference type="Proteomes" id="UP000006727">
    <property type="component" value="Chromosome 11"/>
</dbReference>
<protein>
    <submittedName>
        <fullName evidence="1 2">Uncharacterized protein</fullName>
    </submittedName>
</protein>
<dbReference type="EnsemblPlants" id="Pp3c11_6269V3.1">
    <property type="protein sequence ID" value="Pp3c11_6269V3.1"/>
    <property type="gene ID" value="Pp3c11_6269"/>
</dbReference>
<dbReference type="EMBL" id="ABEU02000011">
    <property type="protein sequence ID" value="PNR44893.1"/>
    <property type="molecule type" value="Genomic_DNA"/>
</dbReference>
<keyword evidence="3" id="KW-1185">Reference proteome</keyword>
<accession>A0A2K1JTN2</accession>
<evidence type="ECO:0000313" key="2">
    <source>
        <dbReference type="EnsemblPlants" id="Pp3c11_6269V3.1"/>
    </source>
</evidence>
<dbReference type="AlphaFoldDB" id="A0A2K1JTN2"/>
<sequence>MVTGCGVRCGSGSHDFAGQHGKEAGQIRSMCTLVGRDLDPGWVFTCWCMSNLLDPGLYSMLDNSFGSKQNITPLMIPSYF</sequence>
<dbReference type="InParanoid" id="A0A2K1JTN2"/>
<reference evidence="1 3" key="2">
    <citation type="journal article" date="2018" name="Plant J.">
        <title>The Physcomitrella patens chromosome-scale assembly reveals moss genome structure and evolution.</title>
        <authorList>
            <person name="Lang D."/>
            <person name="Ullrich K.K."/>
            <person name="Murat F."/>
            <person name="Fuchs J."/>
            <person name="Jenkins J."/>
            <person name="Haas F.B."/>
            <person name="Piednoel M."/>
            <person name="Gundlach H."/>
            <person name="Van Bel M."/>
            <person name="Meyberg R."/>
            <person name="Vives C."/>
            <person name="Morata J."/>
            <person name="Symeonidi A."/>
            <person name="Hiss M."/>
            <person name="Muchero W."/>
            <person name="Kamisugi Y."/>
            <person name="Saleh O."/>
            <person name="Blanc G."/>
            <person name="Decker E.L."/>
            <person name="van Gessel N."/>
            <person name="Grimwood J."/>
            <person name="Hayes R.D."/>
            <person name="Graham S.W."/>
            <person name="Gunter L.E."/>
            <person name="McDaniel S.F."/>
            <person name="Hoernstein S.N.W."/>
            <person name="Larsson A."/>
            <person name="Li F.W."/>
            <person name="Perroud P.F."/>
            <person name="Phillips J."/>
            <person name="Ranjan P."/>
            <person name="Rokshar D.S."/>
            <person name="Rothfels C.J."/>
            <person name="Schneider L."/>
            <person name="Shu S."/>
            <person name="Stevenson D.W."/>
            <person name="Thummler F."/>
            <person name="Tillich M."/>
            <person name="Villarreal Aguilar J.C."/>
            <person name="Widiez T."/>
            <person name="Wong G.K."/>
            <person name="Wymore A."/>
            <person name="Zhang Y."/>
            <person name="Zimmer A.D."/>
            <person name="Quatrano R.S."/>
            <person name="Mayer K.F.X."/>
            <person name="Goodstein D."/>
            <person name="Casacuberta J.M."/>
            <person name="Vandepoele K."/>
            <person name="Reski R."/>
            <person name="Cuming A.C."/>
            <person name="Tuskan G.A."/>
            <person name="Maumus F."/>
            <person name="Salse J."/>
            <person name="Schmutz J."/>
            <person name="Rensing S.A."/>
        </authorList>
    </citation>
    <scope>NUCLEOTIDE SEQUENCE [LARGE SCALE GENOMIC DNA]</scope>
    <source>
        <strain evidence="2 3">cv. Gransden 2004</strain>
    </source>
</reference>
<evidence type="ECO:0000313" key="3">
    <source>
        <dbReference type="Proteomes" id="UP000006727"/>
    </source>
</evidence>
<dbReference type="Gramene" id="Pp3c11_6269V3.1">
    <property type="protein sequence ID" value="Pp3c11_6269V3.1"/>
    <property type="gene ID" value="Pp3c11_6269"/>
</dbReference>
<proteinExistence type="predicted"/>
<reference evidence="1 3" key="1">
    <citation type="journal article" date="2008" name="Science">
        <title>The Physcomitrella genome reveals evolutionary insights into the conquest of land by plants.</title>
        <authorList>
            <person name="Rensing S."/>
            <person name="Lang D."/>
            <person name="Zimmer A."/>
            <person name="Terry A."/>
            <person name="Salamov A."/>
            <person name="Shapiro H."/>
            <person name="Nishiyama T."/>
            <person name="Perroud P.-F."/>
            <person name="Lindquist E."/>
            <person name="Kamisugi Y."/>
            <person name="Tanahashi T."/>
            <person name="Sakakibara K."/>
            <person name="Fujita T."/>
            <person name="Oishi K."/>
            <person name="Shin-I T."/>
            <person name="Kuroki Y."/>
            <person name="Toyoda A."/>
            <person name="Suzuki Y."/>
            <person name="Hashimoto A."/>
            <person name="Yamaguchi K."/>
            <person name="Sugano A."/>
            <person name="Kohara Y."/>
            <person name="Fujiyama A."/>
            <person name="Anterola A."/>
            <person name="Aoki S."/>
            <person name="Ashton N."/>
            <person name="Barbazuk W.B."/>
            <person name="Barker E."/>
            <person name="Bennetzen J."/>
            <person name="Bezanilla M."/>
            <person name="Blankenship R."/>
            <person name="Cho S.H."/>
            <person name="Dutcher S."/>
            <person name="Estelle M."/>
            <person name="Fawcett J.A."/>
            <person name="Gundlach H."/>
            <person name="Hanada K."/>
            <person name="Heyl A."/>
            <person name="Hicks K.A."/>
            <person name="Hugh J."/>
            <person name="Lohr M."/>
            <person name="Mayer K."/>
            <person name="Melkozernov A."/>
            <person name="Murata T."/>
            <person name="Nelson D."/>
            <person name="Pils B."/>
            <person name="Prigge M."/>
            <person name="Reiss B."/>
            <person name="Renner T."/>
            <person name="Rombauts S."/>
            <person name="Rushton P."/>
            <person name="Sanderfoot A."/>
            <person name="Schween G."/>
            <person name="Shiu S.-H."/>
            <person name="Stueber K."/>
            <person name="Theodoulou F.L."/>
            <person name="Tu H."/>
            <person name="Van de Peer Y."/>
            <person name="Verrier P.J."/>
            <person name="Waters E."/>
            <person name="Wood A."/>
            <person name="Yang L."/>
            <person name="Cove D."/>
            <person name="Cuming A."/>
            <person name="Hasebe M."/>
            <person name="Lucas S."/>
            <person name="Mishler D.B."/>
            <person name="Reski R."/>
            <person name="Grigoriev I."/>
            <person name="Quatrano R.S."/>
            <person name="Boore J.L."/>
        </authorList>
    </citation>
    <scope>NUCLEOTIDE SEQUENCE [LARGE SCALE GENOMIC DNA]</scope>
    <source>
        <strain evidence="2 3">cv. Gransden 2004</strain>
    </source>
</reference>
<gene>
    <name evidence="1" type="ORF">PHYPA_014663</name>
</gene>
<reference evidence="2" key="3">
    <citation type="submission" date="2020-12" db="UniProtKB">
        <authorList>
            <consortium name="EnsemblPlants"/>
        </authorList>
    </citation>
    <scope>IDENTIFICATION</scope>
</reference>
<name>A0A2K1JTN2_PHYPA</name>
<evidence type="ECO:0000313" key="1">
    <source>
        <dbReference type="EMBL" id="PNR44893.1"/>
    </source>
</evidence>